<dbReference type="SUPFAM" id="SSF53383">
    <property type="entry name" value="PLP-dependent transferases"/>
    <property type="match status" value="1"/>
</dbReference>
<proteinExistence type="inferred from homology"/>
<dbReference type="PANTHER" id="PTHR45677">
    <property type="entry name" value="GLUTAMATE DECARBOXYLASE-RELATED"/>
    <property type="match status" value="1"/>
</dbReference>
<name>A0ABQ2KAY9_9NOCA</name>
<reference evidence="8" key="1">
    <citation type="journal article" date="2019" name="Int. J. Syst. Evol. Microbiol.">
        <title>The Global Catalogue of Microorganisms (GCM) 10K type strain sequencing project: providing services to taxonomists for standard genome sequencing and annotation.</title>
        <authorList>
            <consortium name="The Broad Institute Genomics Platform"/>
            <consortium name="The Broad Institute Genome Sequencing Center for Infectious Disease"/>
            <person name="Wu L."/>
            <person name="Ma J."/>
        </authorList>
    </citation>
    <scope>NUCLEOTIDE SEQUENCE [LARGE SCALE GENOMIC DNA]</scope>
    <source>
        <strain evidence="8">CGMCC 4.7329</strain>
    </source>
</reference>
<dbReference type="EMBL" id="BMNE01000002">
    <property type="protein sequence ID" value="GGN76008.1"/>
    <property type="molecule type" value="Genomic_DNA"/>
</dbReference>
<dbReference type="InterPro" id="IPR015424">
    <property type="entry name" value="PyrdxlP-dep_Trfase"/>
</dbReference>
<evidence type="ECO:0000313" key="7">
    <source>
        <dbReference type="EMBL" id="GGN76008.1"/>
    </source>
</evidence>
<dbReference type="InterPro" id="IPR002129">
    <property type="entry name" value="PyrdxlP-dep_de-COase"/>
</dbReference>
<keyword evidence="4 6" id="KW-0663">Pyridoxal phosphate</keyword>
<keyword evidence="3" id="KW-0210">Decarboxylase</keyword>
<keyword evidence="8" id="KW-1185">Reference proteome</keyword>
<evidence type="ECO:0000313" key="8">
    <source>
        <dbReference type="Proteomes" id="UP000658127"/>
    </source>
</evidence>
<evidence type="ECO:0000256" key="6">
    <source>
        <dbReference type="RuleBase" id="RU000382"/>
    </source>
</evidence>
<dbReference type="Gene3D" id="3.90.1150.170">
    <property type="match status" value="1"/>
</dbReference>
<evidence type="ECO:0000256" key="1">
    <source>
        <dbReference type="ARBA" id="ARBA00001933"/>
    </source>
</evidence>
<comment type="caution">
    <text evidence="7">The sequence shown here is derived from an EMBL/GenBank/DDBJ whole genome shotgun (WGS) entry which is preliminary data.</text>
</comment>
<sequence length="521" mass="56869">MNNSENRATGSAVAVGATQLERAGFDPGSEAPIALLHRAVDVGLRFKNNPEIFGRRMTTCEIRDTLLTDLPVEPTRGEEVMSEFMDRVLPLCKNEASPRFMGFGDTGDDPLALTGSVLAALTQQNMINQSFDSPSATFVEISVLRWLRDLLGYRNPPVDDVRTVWDVGGMITPGGTTSNTVAMMLAREAKAPGTMQTGVTDPGRLAVVVPKGIGHYSVKAALTWIGCGAQVIEVDTDGFRYDKPELARTLREQGDRVMAVVAYAGDSRTQTVEDLRAVHDLVRAVDSNIWLHADACWGLLAAFSPALRHKIDGIAQFDSITVDPHKIMAVPYGLSALLVREPAAVRSISTYSDLIMQEDFAFGQVTPFLGTKGWMSLKLWMMMLGRGRSGLAELADHRCHLVAKFASLVDAHPRLVRLNDPDLAAVVFAYLPAGIRAGGLDEVGLARVNQLNLAIHERMLAEGHWHLHQFSLPDDLGRLRKGAVVHPLRFMANNPGLTESHMHDVLAYLDHLASDLEEQAA</sequence>
<comment type="similarity">
    <text evidence="2 6">Belongs to the group II decarboxylase family.</text>
</comment>
<keyword evidence="5 6" id="KW-0456">Lyase</keyword>
<organism evidence="7 8">
    <name type="scientific">Nocardia rhizosphaerihabitans</name>
    <dbReference type="NCBI Taxonomy" id="1691570"/>
    <lineage>
        <taxon>Bacteria</taxon>
        <taxon>Bacillati</taxon>
        <taxon>Actinomycetota</taxon>
        <taxon>Actinomycetes</taxon>
        <taxon>Mycobacteriales</taxon>
        <taxon>Nocardiaceae</taxon>
        <taxon>Nocardia</taxon>
    </lineage>
</organism>
<dbReference type="Pfam" id="PF00282">
    <property type="entry name" value="Pyridoxal_deC"/>
    <property type="match status" value="1"/>
</dbReference>
<comment type="cofactor">
    <cofactor evidence="1 6">
        <name>pyridoxal 5'-phosphate</name>
        <dbReference type="ChEBI" id="CHEBI:597326"/>
    </cofactor>
</comment>
<dbReference type="InterPro" id="IPR015421">
    <property type="entry name" value="PyrdxlP-dep_Trfase_major"/>
</dbReference>
<protein>
    <submittedName>
        <fullName evidence="7">L-2,4-diaminobutyrate decarboxylase</fullName>
    </submittedName>
</protein>
<evidence type="ECO:0000256" key="2">
    <source>
        <dbReference type="ARBA" id="ARBA00009533"/>
    </source>
</evidence>
<accession>A0ABQ2KAY9</accession>
<dbReference type="Proteomes" id="UP000658127">
    <property type="component" value="Unassembled WGS sequence"/>
</dbReference>
<dbReference type="Gene3D" id="3.40.640.10">
    <property type="entry name" value="Type I PLP-dependent aspartate aminotransferase-like (Major domain)"/>
    <property type="match status" value="1"/>
</dbReference>
<gene>
    <name evidence="7" type="ORF">GCM10011610_20910</name>
</gene>
<evidence type="ECO:0000256" key="5">
    <source>
        <dbReference type="ARBA" id="ARBA00023239"/>
    </source>
</evidence>
<dbReference type="PANTHER" id="PTHR45677:SF8">
    <property type="entry name" value="CYSTEINE SULFINIC ACID DECARBOXYLASE"/>
    <property type="match status" value="1"/>
</dbReference>
<evidence type="ECO:0000256" key="3">
    <source>
        <dbReference type="ARBA" id="ARBA00022793"/>
    </source>
</evidence>
<evidence type="ECO:0000256" key="4">
    <source>
        <dbReference type="ARBA" id="ARBA00022898"/>
    </source>
</evidence>